<dbReference type="EMBL" id="JAGXEW010000003">
    <property type="protein sequence ID" value="KAK1173044.1"/>
    <property type="molecule type" value="Genomic_DNA"/>
</dbReference>
<name>A0AAD8GEY2_ACIOX</name>
<feature type="transmembrane region" description="Helical" evidence="1">
    <location>
        <begin position="114"/>
        <end position="134"/>
    </location>
</feature>
<gene>
    <name evidence="2" type="primary">TMEM249</name>
    <name evidence="2" type="ORF">AOXY_G3070</name>
</gene>
<reference evidence="2" key="1">
    <citation type="submission" date="2022-02" db="EMBL/GenBank/DDBJ databases">
        <title>Atlantic sturgeon de novo genome assembly.</title>
        <authorList>
            <person name="Stock M."/>
            <person name="Klopp C."/>
            <person name="Guiguen Y."/>
            <person name="Cabau C."/>
            <person name="Parinello H."/>
            <person name="Santidrian Yebra-Pimentel E."/>
            <person name="Kuhl H."/>
            <person name="Dirks R.P."/>
            <person name="Guessner J."/>
            <person name="Wuertz S."/>
            <person name="Du K."/>
            <person name="Schartl M."/>
        </authorList>
    </citation>
    <scope>NUCLEOTIDE SEQUENCE</scope>
    <source>
        <strain evidence="2">STURGEONOMICS-FGT-2020</strain>
        <tissue evidence="2">Whole blood</tissue>
    </source>
</reference>
<protein>
    <submittedName>
        <fullName evidence="2">Transmembrane protein 249-like</fullName>
    </submittedName>
</protein>
<keyword evidence="1" id="KW-1133">Transmembrane helix</keyword>
<dbReference type="Proteomes" id="UP001230051">
    <property type="component" value="Unassembled WGS sequence"/>
</dbReference>
<proteinExistence type="predicted"/>
<evidence type="ECO:0000313" key="2">
    <source>
        <dbReference type="EMBL" id="KAK1173044.1"/>
    </source>
</evidence>
<sequence length="248" mass="28488">MATGCCHAGFVLGVERQRAADVYCCSKIVFVLFGLSVAMPTGIFSTWDYKVCKAEQVLHNKMKKNHCYPFTLEKPNVFVMDYLHDDLWKGLLLLLASVIGSGVYLSGHEDSHEFAAFFVLGLCLGVWITASASFQRRLIIDHHAGVYRFFIHQQLRQQGALNQIYIRMKAKRSGQGHLFYTLFINGYKIEEQQVCGFSENYEVLEILGKRMATRLNINYFDHIDISTRHLVTHWPKHQDTAEELKFTV</sequence>
<evidence type="ECO:0000313" key="3">
    <source>
        <dbReference type="Proteomes" id="UP001230051"/>
    </source>
</evidence>
<dbReference type="Pfam" id="PF15158">
    <property type="entry name" value="TMEM249"/>
    <property type="match status" value="1"/>
</dbReference>
<keyword evidence="1" id="KW-0472">Membrane</keyword>
<dbReference type="PANTHER" id="PTHR35442:SF1">
    <property type="entry name" value="CATION CHANNEL SPERM-ASSOCIATED AUXILIARY SUBUNIT TMEM249"/>
    <property type="match status" value="1"/>
</dbReference>
<dbReference type="InterPro" id="IPR027861">
    <property type="entry name" value="TMEM249"/>
</dbReference>
<dbReference type="PANTHER" id="PTHR35442">
    <property type="entry name" value="TRANSMEMBRANE PROTEIN 249"/>
    <property type="match status" value="1"/>
</dbReference>
<organism evidence="2 3">
    <name type="scientific">Acipenser oxyrinchus oxyrinchus</name>
    <dbReference type="NCBI Taxonomy" id="40147"/>
    <lineage>
        <taxon>Eukaryota</taxon>
        <taxon>Metazoa</taxon>
        <taxon>Chordata</taxon>
        <taxon>Craniata</taxon>
        <taxon>Vertebrata</taxon>
        <taxon>Euteleostomi</taxon>
        <taxon>Actinopterygii</taxon>
        <taxon>Chondrostei</taxon>
        <taxon>Acipenseriformes</taxon>
        <taxon>Acipenseridae</taxon>
        <taxon>Acipenser</taxon>
    </lineage>
</organism>
<feature type="transmembrane region" description="Helical" evidence="1">
    <location>
        <begin position="90"/>
        <end position="108"/>
    </location>
</feature>
<accession>A0AAD8GEY2</accession>
<dbReference type="AlphaFoldDB" id="A0AAD8GEY2"/>
<keyword evidence="3" id="KW-1185">Reference proteome</keyword>
<keyword evidence="1 2" id="KW-0812">Transmembrane</keyword>
<evidence type="ECO:0000256" key="1">
    <source>
        <dbReference type="SAM" id="Phobius"/>
    </source>
</evidence>
<comment type="caution">
    <text evidence="2">The sequence shown here is derived from an EMBL/GenBank/DDBJ whole genome shotgun (WGS) entry which is preliminary data.</text>
</comment>